<dbReference type="RefSeq" id="WP_184914616.1">
    <property type="nucleotide sequence ID" value="NZ_JACHMO010000001.1"/>
</dbReference>
<dbReference type="AlphaFoldDB" id="A0A7W9HE36"/>
<reference evidence="2 3" key="1">
    <citation type="submission" date="2020-08" db="EMBL/GenBank/DDBJ databases">
        <title>Sequencing the genomes of 1000 actinobacteria strains.</title>
        <authorList>
            <person name="Klenk H.-P."/>
        </authorList>
    </citation>
    <scope>NUCLEOTIDE SEQUENCE [LARGE SCALE GENOMIC DNA]</scope>
    <source>
        <strain evidence="2 3">DSM 45486</strain>
    </source>
</reference>
<dbReference type="CDD" id="cd00093">
    <property type="entry name" value="HTH_XRE"/>
    <property type="match status" value="1"/>
</dbReference>
<dbReference type="PROSITE" id="PS50943">
    <property type="entry name" value="HTH_CROC1"/>
    <property type="match status" value="1"/>
</dbReference>
<comment type="caution">
    <text evidence="2">The sequence shown here is derived from an EMBL/GenBank/DDBJ whole genome shotgun (WGS) entry which is preliminary data.</text>
</comment>
<dbReference type="GO" id="GO:0003677">
    <property type="term" value="F:DNA binding"/>
    <property type="evidence" value="ECO:0007669"/>
    <property type="project" value="InterPro"/>
</dbReference>
<dbReference type="EMBL" id="JACHMO010000001">
    <property type="protein sequence ID" value="MBB5800316.1"/>
    <property type="molecule type" value="Genomic_DNA"/>
</dbReference>
<proteinExistence type="predicted"/>
<dbReference type="Proteomes" id="UP000552097">
    <property type="component" value="Unassembled WGS sequence"/>
</dbReference>
<accession>A0A7W9HE36</accession>
<dbReference type="Pfam" id="PF13560">
    <property type="entry name" value="HTH_31"/>
    <property type="match status" value="1"/>
</dbReference>
<protein>
    <submittedName>
        <fullName evidence="2">Transcriptional regulator with XRE-family HTH domain</fullName>
    </submittedName>
</protein>
<dbReference type="SUPFAM" id="SSF47413">
    <property type="entry name" value="lambda repressor-like DNA-binding domains"/>
    <property type="match status" value="1"/>
</dbReference>
<gene>
    <name evidence="2" type="ORF">F4560_000084</name>
</gene>
<dbReference type="InterPro" id="IPR001387">
    <property type="entry name" value="Cro/C1-type_HTH"/>
</dbReference>
<evidence type="ECO:0000259" key="1">
    <source>
        <dbReference type="PROSITE" id="PS50943"/>
    </source>
</evidence>
<dbReference type="InterPro" id="IPR010982">
    <property type="entry name" value="Lambda_DNA-bd_dom_sf"/>
</dbReference>
<feature type="domain" description="HTH cro/C1-type" evidence="1">
    <location>
        <begin position="18"/>
        <end position="71"/>
    </location>
</feature>
<sequence length="291" mass="32303">MPLSTAPNVVKRYIGFELQRLREAAGLSQPDAAKHIDTSKARIGHLENGRTMPKLPEVDMLLTLYGAPDLIEGIQDLIVQVREAERAGNTFELDPSLDLLTGFDLYVGLEQGASRIFTYDAVVVMGILHCPEYAAAMIRRAHLGDDLTDEQVEGRVRLRTARQAILDRPGVHLTAVIDEGVLRKQLGGRAVAAAQAAYLLGVAERDNVTIRVIPYAGDVHPALQGPFTRLEFPIERDPGVVYLEDLSGGRYRDDTDLIAKYTQLEDRLLEQALSERESLALIDTIRREYHP</sequence>
<keyword evidence="3" id="KW-1185">Reference proteome</keyword>
<dbReference type="Pfam" id="PF19054">
    <property type="entry name" value="DUF5753"/>
    <property type="match status" value="1"/>
</dbReference>
<name>A0A7W9HE36_9PSEU</name>
<dbReference type="Gene3D" id="1.10.260.40">
    <property type="entry name" value="lambda repressor-like DNA-binding domains"/>
    <property type="match status" value="1"/>
</dbReference>
<dbReference type="SMART" id="SM00530">
    <property type="entry name" value="HTH_XRE"/>
    <property type="match status" value="1"/>
</dbReference>
<organism evidence="2 3">
    <name type="scientific">Saccharothrix ecbatanensis</name>
    <dbReference type="NCBI Taxonomy" id="1105145"/>
    <lineage>
        <taxon>Bacteria</taxon>
        <taxon>Bacillati</taxon>
        <taxon>Actinomycetota</taxon>
        <taxon>Actinomycetes</taxon>
        <taxon>Pseudonocardiales</taxon>
        <taxon>Pseudonocardiaceae</taxon>
        <taxon>Saccharothrix</taxon>
    </lineage>
</organism>
<evidence type="ECO:0000313" key="3">
    <source>
        <dbReference type="Proteomes" id="UP000552097"/>
    </source>
</evidence>
<evidence type="ECO:0000313" key="2">
    <source>
        <dbReference type="EMBL" id="MBB5800316.1"/>
    </source>
</evidence>
<dbReference type="InterPro" id="IPR043917">
    <property type="entry name" value="DUF5753"/>
</dbReference>